<dbReference type="PANTHER" id="PTHR46989:SF3">
    <property type="entry name" value="USPA DOMAIN-CONTAINING PROTEIN"/>
    <property type="match status" value="1"/>
</dbReference>
<dbReference type="InterPro" id="IPR006016">
    <property type="entry name" value="UspA"/>
</dbReference>
<dbReference type="AlphaFoldDB" id="A0AAD9J8G3"/>
<dbReference type="PANTHER" id="PTHR46989">
    <property type="entry name" value="USP DOMAIN-CONTAINING PROTEIN"/>
    <property type="match status" value="1"/>
</dbReference>
<proteinExistence type="predicted"/>
<dbReference type="CDD" id="cd23659">
    <property type="entry name" value="USP_At3g01520-like"/>
    <property type="match status" value="1"/>
</dbReference>
<dbReference type="Gene3D" id="3.40.50.620">
    <property type="entry name" value="HUPs"/>
    <property type="match status" value="1"/>
</dbReference>
<feature type="domain" description="UspA" evidence="1">
    <location>
        <begin position="34"/>
        <end position="103"/>
    </location>
</feature>
<accession>A0AAD9J8G3</accession>
<dbReference type="Pfam" id="PF00582">
    <property type="entry name" value="Usp"/>
    <property type="match status" value="1"/>
</dbReference>
<name>A0AAD9J8G3_9ANNE</name>
<gene>
    <name evidence="2" type="ORF">LSH36_500g03017</name>
</gene>
<dbReference type="InterPro" id="IPR006015">
    <property type="entry name" value="Universal_stress_UspA"/>
</dbReference>
<dbReference type="EMBL" id="JAODUP010000500">
    <property type="protein sequence ID" value="KAK2148399.1"/>
    <property type="molecule type" value="Genomic_DNA"/>
</dbReference>
<dbReference type="SUPFAM" id="SSF52402">
    <property type="entry name" value="Adenine nucleotide alpha hydrolases-like"/>
    <property type="match status" value="1"/>
</dbReference>
<protein>
    <recommendedName>
        <fullName evidence="1">UspA domain-containing protein</fullName>
    </recommendedName>
</protein>
<reference evidence="2" key="1">
    <citation type="journal article" date="2023" name="Mol. Biol. Evol.">
        <title>Third-Generation Sequencing Reveals the Adaptive Role of the Epigenome in Three Deep-Sea Polychaetes.</title>
        <authorList>
            <person name="Perez M."/>
            <person name="Aroh O."/>
            <person name="Sun Y."/>
            <person name="Lan Y."/>
            <person name="Juniper S.K."/>
            <person name="Young C.R."/>
            <person name="Angers B."/>
            <person name="Qian P.Y."/>
        </authorList>
    </citation>
    <scope>NUCLEOTIDE SEQUENCE</scope>
    <source>
        <strain evidence="2">P08H-3</strain>
    </source>
</reference>
<dbReference type="PRINTS" id="PR01438">
    <property type="entry name" value="UNVRSLSTRESS"/>
</dbReference>
<organism evidence="2 3">
    <name type="scientific">Paralvinella palmiformis</name>
    <dbReference type="NCBI Taxonomy" id="53620"/>
    <lineage>
        <taxon>Eukaryota</taxon>
        <taxon>Metazoa</taxon>
        <taxon>Spiralia</taxon>
        <taxon>Lophotrochozoa</taxon>
        <taxon>Annelida</taxon>
        <taxon>Polychaeta</taxon>
        <taxon>Sedentaria</taxon>
        <taxon>Canalipalpata</taxon>
        <taxon>Terebellida</taxon>
        <taxon>Terebelliformia</taxon>
        <taxon>Alvinellidae</taxon>
        <taxon>Paralvinella</taxon>
    </lineage>
</organism>
<evidence type="ECO:0000313" key="2">
    <source>
        <dbReference type="EMBL" id="KAK2148399.1"/>
    </source>
</evidence>
<dbReference type="InterPro" id="IPR014729">
    <property type="entry name" value="Rossmann-like_a/b/a_fold"/>
</dbReference>
<evidence type="ECO:0000259" key="1">
    <source>
        <dbReference type="Pfam" id="PF00582"/>
    </source>
</evidence>
<sequence>MITDGLNIPVEEWKNVIQEQLSKVQKLEQDYEADLLSKRASYKMCCSEQDKNPGQAIIRLAEAEHVDMIVMGTRGLDALRRTLLGSVSDYVVRHSSVPVIICPLKK</sequence>
<evidence type="ECO:0000313" key="3">
    <source>
        <dbReference type="Proteomes" id="UP001208570"/>
    </source>
</evidence>
<dbReference type="Proteomes" id="UP001208570">
    <property type="component" value="Unassembled WGS sequence"/>
</dbReference>
<keyword evidence="3" id="KW-1185">Reference proteome</keyword>
<comment type="caution">
    <text evidence="2">The sequence shown here is derived from an EMBL/GenBank/DDBJ whole genome shotgun (WGS) entry which is preliminary data.</text>
</comment>